<dbReference type="InParanoid" id="A0A672G6J0"/>
<dbReference type="Pfam" id="PF00078">
    <property type="entry name" value="RVT_1"/>
    <property type="match status" value="1"/>
</dbReference>
<dbReference type="AlphaFoldDB" id="A0A672G6J0"/>
<dbReference type="InterPro" id="IPR043502">
    <property type="entry name" value="DNA/RNA_pol_sf"/>
</dbReference>
<dbReference type="Proteomes" id="UP000472267">
    <property type="component" value="Chromosome 17"/>
</dbReference>
<accession>A0A672G6J0</accession>
<dbReference type="InterPro" id="IPR000477">
    <property type="entry name" value="RT_dom"/>
</dbReference>
<organism evidence="2 3">
    <name type="scientific">Salarias fasciatus</name>
    <name type="common">Jewelled blenny</name>
    <name type="synonym">Blennius fasciatus</name>
    <dbReference type="NCBI Taxonomy" id="181472"/>
    <lineage>
        <taxon>Eukaryota</taxon>
        <taxon>Metazoa</taxon>
        <taxon>Chordata</taxon>
        <taxon>Craniata</taxon>
        <taxon>Vertebrata</taxon>
        <taxon>Euteleostomi</taxon>
        <taxon>Actinopterygii</taxon>
        <taxon>Neopterygii</taxon>
        <taxon>Teleostei</taxon>
        <taxon>Neoteleostei</taxon>
        <taxon>Acanthomorphata</taxon>
        <taxon>Ovalentaria</taxon>
        <taxon>Blenniimorphae</taxon>
        <taxon>Blenniiformes</taxon>
        <taxon>Blennioidei</taxon>
        <taxon>Blenniidae</taxon>
        <taxon>Salariinae</taxon>
        <taxon>Salarias</taxon>
    </lineage>
</organism>
<dbReference type="InterPro" id="IPR005135">
    <property type="entry name" value="Endo/exonuclease/phosphatase"/>
</dbReference>
<reference evidence="2" key="2">
    <citation type="submission" date="2025-08" db="UniProtKB">
        <authorList>
            <consortium name="Ensembl"/>
        </authorList>
    </citation>
    <scope>IDENTIFICATION</scope>
</reference>
<reference evidence="2" key="1">
    <citation type="submission" date="2019-06" db="EMBL/GenBank/DDBJ databases">
        <authorList>
            <consortium name="Wellcome Sanger Institute Data Sharing"/>
        </authorList>
    </citation>
    <scope>NUCLEOTIDE SEQUENCE [LARGE SCALE GENOMIC DNA]</scope>
</reference>
<feature type="domain" description="Reverse transcriptase" evidence="1">
    <location>
        <begin position="487"/>
        <end position="765"/>
    </location>
</feature>
<reference evidence="2" key="3">
    <citation type="submission" date="2025-09" db="UniProtKB">
        <authorList>
            <consortium name="Ensembl"/>
        </authorList>
    </citation>
    <scope>IDENTIFICATION</scope>
</reference>
<dbReference type="GO" id="GO:0003824">
    <property type="term" value="F:catalytic activity"/>
    <property type="evidence" value="ECO:0007669"/>
    <property type="project" value="InterPro"/>
</dbReference>
<dbReference type="InterPro" id="IPR036691">
    <property type="entry name" value="Endo/exonu/phosph_ase_sf"/>
</dbReference>
<dbReference type="SUPFAM" id="SSF56672">
    <property type="entry name" value="DNA/RNA polymerases"/>
    <property type="match status" value="1"/>
</dbReference>
<name>A0A672G6J0_SALFA</name>
<dbReference type="SUPFAM" id="SSF56219">
    <property type="entry name" value="DNase I-like"/>
    <property type="match status" value="1"/>
</dbReference>
<dbReference type="Gene3D" id="3.60.10.10">
    <property type="entry name" value="Endonuclease/exonuclease/phosphatase"/>
    <property type="match status" value="1"/>
</dbReference>
<dbReference type="PANTHER" id="PTHR33332">
    <property type="entry name" value="REVERSE TRANSCRIPTASE DOMAIN-CONTAINING PROTEIN"/>
    <property type="match status" value="1"/>
</dbReference>
<protein>
    <recommendedName>
        <fullName evidence="1">Reverse transcriptase domain-containing protein</fullName>
    </recommendedName>
</protein>
<evidence type="ECO:0000313" key="3">
    <source>
        <dbReference type="Proteomes" id="UP000472267"/>
    </source>
</evidence>
<keyword evidence="3" id="KW-1185">Reference proteome</keyword>
<dbReference type="PROSITE" id="PS50878">
    <property type="entry name" value="RT_POL"/>
    <property type="match status" value="1"/>
</dbReference>
<dbReference type="OMA" id="ECENDPI"/>
<sequence>KKSNNKIIIKPEIKIFKTASVLSHKKECRKLFNSQSLTNKSGFIFQHILDEHTQILCLTETWHKPQSYLALNEACPPGYTYLEKARTTGRGGGLAVIYDNNLNITPLPLPELTTFEGILFKYLSPKESTTFLLIYRPPKPHPGFISELQDLLTSLCITSDRTIILGDFNLHVDSPANRSAAEFLEVLDYLQLTQHVTEPTHTKGHILDLVITDSAPITNLQVRDLGVSDHKIISLKLLLTGPYIKTKRQIQFRNLKEIDPALFNQDIDNISQVTQFTSVNGSVDYYNTSLSNILEAHAQVKTRTVTFSRSAPWYTPELWSMKRAGRALERRYVSTGLLVHKQAYRDHQKSYSKALTTIRSQYFSHKISHNTGNSKQLFSAINKLLKPPTYSHADSSTDKCNKFMDFFINKVSSIRSALSPSTTPLLDTSLPELRNTLRLFSDVTKSEVERVLKSMRTSTCPLDPLPTQLLKSNISAISPLITAIINQSLQSGHVPPPLKTAVIRPHLKKPTLDPSILVHYRPVSTLPFISKVLEKVVHTQLHSHLHSHNLYEKFQSGFRPFHSTETALVRVINDLLVTADRGSPSLLLLLDLSAAFDTVDHTILLHRLRTTVGLSGTALSWFKSYLMDRTEYVALGQSTSSPHTVTCGVPQGSVLGPTLFTIYMLPLGQIINKHKVSFHCYADDTQLYMKMDSTLPSALPATFQACLEEIKAWMATNFLQFNSNKTEAIIIGTPHQTQSLSLNSIPILDHNIPLSTSVTNLGIRLDSHLSFDAHVRHLCKVSFFHLKNISKLRASLSKPDAERLVHAFVSSRLDYCNALLVGIPGKSLQKLQYIQNCAARILTRRRKYDHITPVLKSLHWLPIQYRIQYKLCLLTHQCIHGNAPAYLSELLTIHTTTRSLRSSSSTYCLHQPRTKLSTMGDRAFQAVAPRLWNALPETLRAPQRVEVFKKGLKTFLFKKAY</sequence>
<evidence type="ECO:0000313" key="2">
    <source>
        <dbReference type="Ensembl" id="ENSSFAP00005014493.1"/>
    </source>
</evidence>
<evidence type="ECO:0000259" key="1">
    <source>
        <dbReference type="PROSITE" id="PS50878"/>
    </source>
</evidence>
<dbReference type="Ensembl" id="ENSSFAT00005015102.1">
    <property type="protein sequence ID" value="ENSSFAP00005014493.1"/>
    <property type="gene ID" value="ENSSFAG00005007803.1"/>
</dbReference>
<dbReference type="CDD" id="cd01650">
    <property type="entry name" value="RT_nLTR_like"/>
    <property type="match status" value="1"/>
</dbReference>
<dbReference type="Pfam" id="PF03372">
    <property type="entry name" value="Exo_endo_phos"/>
    <property type="match status" value="1"/>
</dbReference>
<proteinExistence type="predicted"/>